<organism evidence="1">
    <name type="scientific">freshwater metagenome</name>
    <dbReference type="NCBI Taxonomy" id="449393"/>
    <lineage>
        <taxon>unclassified sequences</taxon>
        <taxon>metagenomes</taxon>
        <taxon>ecological metagenomes</taxon>
    </lineage>
</organism>
<sequence length="83" mass="8424">MVIGDGVTVFPELFPTGIPTAISAGILGQRVNSLLTAGITVADLVPNLTAASSDGAGAIPQNASALLPALPLYLRRPDVMEPK</sequence>
<protein>
    <submittedName>
        <fullName evidence="1">Unannotated protein</fullName>
    </submittedName>
</protein>
<proteinExistence type="predicted"/>
<accession>A0A6J6E979</accession>
<name>A0A6J6E979_9ZZZZ</name>
<dbReference type="EMBL" id="CAEZTT010000017">
    <property type="protein sequence ID" value="CAB4570853.1"/>
    <property type="molecule type" value="Genomic_DNA"/>
</dbReference>
<reference evidence="1" key="1">
    <citation type="submission" date="2020-05" db="EMBL/GenBank/DDBJ databases">
        <authorList>
            <person name="Chiriac C."/>
            <person name="Salcher M."/>
            <person name="Ghai R."/>
            <person name="Kavagutti S V."/>
        </authorList>
    </citation>
    <scope>NUCLEOTIDE SEQUENCE</scope>
</reference>
<dbReference type="AlphaFoldDB" id="A0A6J6E979"/>
<evidence type="ECO:0000313" key="1">
    <source>
        <dbReference type="EMBL" id="CAB4570853.1"/>
    </source>
</evidence>
<gene>
    <name evidence="1" type="ORF">UFOPK1726_00269</name>
</gene>